<dbReference type="InterPro" id="IPR015797">
    <property type="entry name" value="NUDIX_hydrolase-like_dom_sf"/>
</dbReference>
<dbReference type="PROSITE" id="PS51462">
    <property type="entry name" value="NUDIX"/>
    <property type="match status" value="1"/>
</dbReference>
<dbReference type="Proteomes" id="UP001058533">
    <property type="component" value="Chromosome"/>
</dbReference>
<dbReference type="NCBIfam" id="NF001299">
    <property type="entry name" value="PRK00241.1"/>
    <property type="match status" value="1"/>
</dbReference>
<keyword evidence="5" id="KW-0479">Metal-binding</keyword>
<dbReference type="PANTHER" id="PTHR42904:SF6">
    <property type="entry name" value="NAD-CAPPED RNA HYDROLASE NUDT12"/>
    <property type="match status" value="1"/>
</dbReference>
<dbReference type="InterPro" id="IPR015376">
    <property type="entry name" value="Znr_NADH_PPase"/>
</dbReference>
<comment type="cofactor">
    <cofactor evidence="2">
        <name>Zn(2+)</name>
        <dbReference type="ChEBI" id="CHEBI:29105"/>
    </cofactor>
</comment>
<proteinExistence type="inferred from homology"/>
<evidence type="ECO:0000256" key="7">
    <source>
        <dbReference type="ARBA" id="ARBA00022842"/>
    </source>
</evidence>
<evidence type="ECO:0000256" key="5">
    <source>
        <dbReference type="ARBA" id="ARBA00022723"/>
    </source>
</evidence>
<dbReference type="PANTHER" id="PTHR42904">
    <property type="entry name" value="NUDIX HYDROLASE, NUDC SUBFAMILY"/>
    <property type="match status" value="1"/>
</dbReference>
<dbReference type="Gene3D" id="3.90.79.20">
    <property type="match status" value="1"/>
</dbReference>
<evidence type="ECO:0000256" key="3">
    <source>
        <dbReference type="ARBA" id="ARBA00009595"/>
    </source>
</evidence>
<evidence type="ECO:0000256" key="9">
    <source>
        <dbReference type="ARBA" id="ARBA00023679"/>
    </source>
</evidence>
<comment type="catalytic activity">
    <reaction evidence="9">
        <text>a 5'-end NAD(+)-phospho-ribonucleoside in mRNA + H2O = a 5'-end phospho-adenosine-phospho-ribonucleoside in mRNA + beta-nicotinamide D-ribonucleotide + 2 H(+)</text>
        <dbReference type="Rhea" id="RHEA:60876"/>
        <dbReference type="Rhea" id="RHEA-COMP:15698"/>
        <dbReference type="Rhea" id="RHEA-COMP:15719"/>
        <dbReference type="ChEBI" id="CHEBI:14649"/>
        <dbReference type="ChEBI" id="CHEBI:15377"/>
        <dbReference type="ChEBI" id="CHEBI:15378"/>
        <dbReference type="ChEBI" id="CHEBI:144029"/>
        <dbReference type="ChEBI" id="CHEBI:144051"/>
    </reaction>
    <physiologicalReaction direction="left-to-right" evidence="9">
        <dbReference type="Rhea" id="RHEA:60877"/>
    </physiologicalReaction>
</comment>
<dbReference type="GO" id="GO:0016787">
    <property type="term" value="F:hydrolase activity"/>
    <property type="evidence" value="ECO:0007669"/>
    <property type="project" value="UniProtKB-KW"/>
</dbReference>
<dbReference type="SUPFAM" id="SSF55811">
    <property type="entry name" value="Nudix"/>
    <property type="match status" value="1"/>
</dbReference>
<reference evidence="11" key="1">
    <citation type="submission" date="2022-07" db="EMBL/GenBank/DDBJ databases">
        <title>Sphingomonas sp. nov., a novel bacterium isolated from the north slope of the Mount Everest.</title>
        <authorList>
            <person name="Cui X."/>
            <person name="Liu Y."/>
        </authorList>
    </citation>
    <scope>NUCLEOTIDE SEQUENCE</scope>
    <source>
        <strain evidence="11">S5-59</strain>
    </source>
</reference>
<evidence type="ECO:0000256" key="6">
    <source>
        <dbReference type="ARBA" id="ARBA00022801"/>
    </source>
</evidence>
<dbReference type="InterPro" id="IPR050241">
    <property type="entry name" value="NAD-cap_RNA_hydrolase_NudC"/>
</dbReference>
<dbReference type="Gene3D" id="3.90.79.10">
    <property type="entry name" value="Nucleoside Triphosphate Pyrophosphohydrolase"/>
    <property type="match status" value="1"/>
</dbReference>
<dbReference type="CDD" id="cd03429">
    <property type="entry name" value="NUDIX_NADH_pyrophosphatase_Nudt13"/>
    <property type="match status" value="1"/>
</dbReference>
<comment type="similarity">
    <text evidence="3">Belongs to the Nudix hydrolase family. NudC subfamily.</text>
</comment>
<evidence type="ECO:0000256" key="2">
    <source>
        <dbReference type="ARBA" id="ARBA00001947"/>
    </source>
</evidence>
<protein>
    <recommendedName>
        <fullName evidence="4">NAD(+) diphosphatase</fullName>
        <ecNumber evidence="4">3.6.1.22</ecNumber>
    </recommendedName>
</protein>
<feature type="domain" description="Nudix hydrolase" evidence="10">
    <location>
        <begin position="151"/>
        <end position="276"/>
    </location>
</feature>
<comment type="cofactor">
    <cofactor evidence="1">
        <name>Mg(2+)</name>
        <dbReference type="ChEBI" id="CHEBI:18420"/>
    </cofactor>
</comment>
<keyword evidence="6 11" id="KW-0378">Hydrolase</keyword>
<dbReference type="InterPro" id="IPR020084">
    <property type="entry name" value="NUDIX_hydrolase_CS"/>
</dbReference>
<keyword evidence="8" id="KW-0520">NAD</keyword>
<dbReference type="Pfam" id="PF00293">
    <property type="entry name" value="NUDIX"/>
    <property type="match status" value="1"/>
</dbReference>
<evidence type="ECO:0000256" key="4">
    <source>
        <dbReference type="ARBA" id="ARBA00012381"/>
    </source>
</evidence>
<sequence>MNPPGFTGATIDRADRLRGDAEALAAAIRDPRARLLVLDGLNPVVEHDRLVWRTLADAPAGGELLLLGLIDGVPHFAALAPDAPASGPRPPELFALLGVLPREEMALYAAARSLVDWHVRHRCCAVCGTGTASIKGGWARSCPECGAQHFPRTDPVVIMLTECRGRVLLARGSGWPAGRYSGLAGFVEPGESIEEAVARETLEEAGVRVRDVRYVASQPWPFPSSLMIACTAVADDDSLTLDRAELEDAFWATRDEVAAAMAGVEGARFVAPPRYAIAHTLLEAWLEEDSRGRG</sequence>
<dbReference type="EMBL" id="CP101740">
    <property type="protein sequence ID" value="UUL81813.1"/>
    <property type="molecule type" value="Genomic_DNA"/>
</dbReference>
<dbReference type="EC" id="3.6.1.22" evidence="4"/>
<evidence type="ECO:0000313" key="12">
    <source>
        <dbReference type="Proteomes" id="UP001058533"/>
    </source>
</evidence>
<dbReference type="InterPro" id="IPR000086">
    <property type="entry name" value="NUDIX_hydrolase_dom"/>
</dbReference>
<dbReference type="Pfam" id="PF09296">
    <property type="entry name" value="NUDIX-like"/>
    <property type="match status" value="1"/>
</dbReference>
<dbReference type="PROSITE" id="PS00893">
    <property type="entry name" value="NUDIX_BOX"/>
    <property type="match status" value="1"/>
</dbReference>
<evidence type="ECO:0000256" key="1">
    <source>
        <dbReference type="ARBA" id="ARBA00001946"/>
    </source>
</evidence>
<name>A0ABY5L889_9SPHN</name>
<dbReference type="InterPro" id="IPR049734">
    <property type="entry name" value="NudC-like_C"/>
</dbReference>
<evidence type="ECO:0000313" key="11">
    <source>
        <dbReference type="EMBL" id="UUL81813.1"/>
    </source>
</evidence>
<dbReference type="InterPro" id="IPR015375">
    <property type="entry name" value="NADH_PPase-like_N"/>
</dbReference>
<keyword evidence="7" id="KW-0460">Magnesium</keyword>
<dbReference type="Pfam" id="PF09297">
    <property type="entry name" value="Zn_ribbon_NUD"/>
    <property type="match status" value="1"/>
</dbReference>
<evidence type="ECO:0000256" key="8">
    <source>
        <dbReference type="ARBA" id="ARBA00023027"/>
    </source>
</evidence>
<gene>
    <name evidence="11" type="primary">nudC</name>
    <name evidence="11" type="ORF">NMP03_11460</name>
</gene>
<organism evidence="11 12">
    <name type="scientific">Sphingomonas qomolangmaensis</name>
    <dbReference type="NCBI Taxonomy" id="2918765"/>
    <lineage>
        <taxon>Bacteria</taxon>
        <taxon>Pseudomonadati</taxon>
        <taxon>Pseudomonadota</taxon>
        <taxon>Alphaproteobacteria</taxon>
        <taxon>Sphingomonadales</taxon>
        <taxon>Sphingomonadaceae</taxon>
        <taxon>Sphingomonas</taxon>
    </lineage>
</organism>
<accession>A0ABY5L889</accession>
<dbReference type="RefSeq" id="WP_256505547.1">
    <property type="nucleotide sequence ID" value="NZ_CP101740.1"/>
</dbReference>
<keyword evidence="12" id="KW-1185">Reference proteome</keyword>
<evidence type="ECO:0000259" key="10">
    <source>
        <dbReference type="PROSITE" id="PS51462"/>
    </source>
</evidence>